<feature type="domain" description="Reverse transcriptase" evidence="1">
    <location>
        <begin position="55"/>
        <end position="308"/>
    </location>
</feature>
<organism evidence="2 3">
    <name type="scientific">Merluccius polli</name>
    <name type="common">Benguela hake</name>
    <name type="synonym">Merluccius cadenati</name>
    <dbReference type="NCBI Taxonomy" id="89951"/>
    <lineage>
        <taxon>Eukaryota</taxon>
        <taxon>Metazoa</taxon>
        <taxon>Chordata</taxon>
        <taxon>Craniata</taxon>
        <taxon>Vertebrata</taxon>
        <taxon>Euteleostomi</taxon>
        <taxon>Actinopterygii</taxon>
        <taxon>Neopterygii</taxon>
        <taxon>Teleostei</taxon>
        <taxon>Neoteleostei</taxon>
        <taxon>Acanthomorphata</taxon>
        <taxon>Zeiogadaria</taxon>
        <taxon>Gadariae</taxon>
        <taxon>Gadiformes</taxon>
        <taxon>Gadoidei</taxon>
        <taxon>Merlucciidae</taxon>
        <taxon>Merluccius</taxon>
    </lineage>
</organism>
<dbReference type="EMBL" id="JAOPHQ010006570">
    <property type="protein sequence ID" value="KAK0131096.1"/>
    <property type="molecule type" value="Genomic_DNA"/>
</dbReference>
<dbReference type="PANTHER" id="PTHR47510">
    <property type="entry name" value="REVERSE TRANSCRIPTASE DOMAIN-CONTAINING PROTEIN"/>
    <property type="match status" value="1"/>
</dbReference>
<reference evidence="2" key="1">
    <citation type="journal article" date="2023" name="Front. Mar. Sci.">
        <title>A new Merluccius polli reference genome to investigate the effects of global change in West African waters.</title>
        <authorList>
            <person name="Mateo J.L."/>
            <person name="Blanco-Fernandez C."/>
            <person name="Garcia-Vazquez E."/>
            <person name="Machado-Schiaffino G."/>
        </authorList>
    </citation>
    <scope>NUCLEOTIDE SEQUENCE</scope>
    <source>
        <strain evidence="2">C29</strain>
        <tissue evidence="2">Fin</tissue>
    </source>
</reference>
<evidence type="ECO:0000259" key="1">
    <source>
        <dbReference type="PROSITE" id="PS50878"/>
    </source>
</evidence>
<dbReference type="AlphaFoldDB" id="A0AA47M004"/>
<name>A0AA47M004_MERPO</name>
<keyword evidence="2" id="KW-0695">RNA-directed DNA polymerase</keyword>
<keyword evidence="2" id="KW-0548">Nucleotidyltransferase</keyword>
<accession>A0AA47M004</accession>
<evidence type="ECO:0000313" key="2">
    <source>
        <dbReference type="EMBL" id="KAK0131096.1"/>
    </source>
</evidence>
<keyword evidence="2" id="KW-0808">Transferase</keyword>
<dbReference type="SUPFAM" id="SSF56672">
    <property type="entry name" value="DNA/RNA polymerases"/>
    <property type="match status" value="1"/>
</dbReference>
<dbReference type="PROSITE" id="PS50878">
    <property type="entry name" value="RT_POL"/>
    <property type="match status" value="1"/>
</dbReference>
<dbReference type="Pfam" id="PF00078">
    <property type="entry name" value="RVT_1"/>
    <property type="match status" value="1"/>
</dbReference>
<dbReference type="Proteomes" id="UP001174136">
    <property type="component" value="Unassembled WGS sequence"/>
</dbReference>
<dbReference type="PANTHER" id="PTHR47510:SF3">
    <property type="entry name" value="ENDO_EXONUCLEASE_PHOSPHATASE DOMAIN-CONTAINING PROTEIN"/>
    <property type="match status" value="1"/>
</dbReference>
<dbReference type="InterPro" id="IPR000477">
    <property type="entry name" value="RT_dom"/>
</dbReference>
<dbReference type="CDD" id="cd01650">
    <property type="entry name" value="RT_nLTR_like"/>
    <property type="match status" value="1"/>
</dbReference>
<sequence>MEVRGLVGADIEISIDEVKTFFRRINPRKASGPDGISSRTLTMCADELAQPFQRLFQLSLDTVWTPAYGKNHEQPKECNDLRPVALTSTVRKCFENIILNQLLSEVPHLLDPSQFAYRAKRGVEDALLTSINNVSEHLEHARSLVKIVFIDFSSAFNTIQPHLMVRKLLHLGVNPGLTLWIHDFLTDRSQQVRLNSHISSLKSINTGAPQGCVLSPILYTLYTNDCQASSSAHHYFKYADDTALVGFLHSDISSLEGFEREVQGFIKWCTDNFLMVNVKKTKEMLTDFSKKAITVSQSKMNGSIQNEW</sequence>
<gene>
    <name evidence="2" type="primary">pol_157</name>
    <name evidence="2" type="ORF">N1851_034216</name>
</gene>
<proteinExistence type="predicted"/>
<comment type="caution">
    <text evidence="2">The sequence shown here is derived from an EMBL/GenBank/DDBJ whole genome shotgun (WGS) entry which is preliminary data.</text>
</comment>
<dbReference type="InterPro" id="IPR043502">
    <property type="entry name" value="DNA/RNA_pol_sf"/>
</dbReference>
<keyword evidence="3" id="KW-1185">Reference proteome</keyword>
<evidence type="ECO:0000313" key="3">
    <source>
        <dbReference type="Proteomes" id="UP001174136"/>
    </source>
</evidence>
<protein>
    <submittedName>
        <fullName evidence="2">RNA-directed DNA polymerase from mobile element jockey</fullName>
    </submittedName>
</protein>
<dbReference type="GO" id="GO:0003964">
    <property type="term" value="F:RNA-directed DNA polymerase activity"/>
    <property type="evidence" value="ECO:0007669"/>
    <property type="project" value="UniProtKB-KW"/>
</dbReference>